<name>A0AAV4G3N0_9GAST</name>
<keyword evidence="2" id="KW-1185">Reference proteome</keyword>
<accession>A0AAV4G3N0</accession>
<organism evidence="1 2">
    <name type="scientific">Elysia marginata</name>
    <dbReference type="NCBI Taxonomy" id="1093978"/>
    <lineage>
        <taxon>Eukaryota</taxon>
        <taxon>Metazoa</taxon>
        <taxon>Spiralia</taxon>
        <taxon>Lophotrochozoa</taxon>
        <taxon>Mollusca</taxon>
        <taxon>Gastropoda</taxon>
        <taxon>Heterobranchia</taxon>
        <taxon>Euthyneura</taxon>
        <taxon>Panpulmonata</taxon>
        <taxon>Sacoglossa</taxon>
        <taxon>Placobranchoidea</taxon>
        <taxon>Plakobranchidae</taxon>
        <taxon>Elysia</taxon>
    </lineage>
</organism>
<protein>
    <submittedName>
        <fullName evidence="1">Uncharacterized protein</fullName>
    </submittedName>
</protein>
<sequence>MTRMFHTSFYQQEGGASQSHASVAFPLLTYSETVNQSAASLVFPCLPSPGQPANQRPRRMIHISSEDLYLPPLAGEITHELSAPFTARVVVVVELRFQPNVLSKSWGGS</sequence>
<dbReference type="EMBL" id="BMAT01001094">
    <property type="protein sequence ID" value="GFR79563.1"/>
    <property type="molecule type" value="Genomic_DNA"/>
</dbReference>
<evidence type="ECO:0000313" key="1">
    <source>
        <dbReference type="EMBL" id="GFR79563.1"/>
    </source>
</evidence>
<dbReference type="AlphaFoldDB" id="A0AAV4G3N0"/>
<proteinExistence type="predicted"/>
<gene>
    <name evidence="1" type="ORF">ElyMa_000559100</name>
</gene>
<reference evidence="1 2" key="1">
    <citation type="journal article" date="2021" name="Elife">
        <title>Chloroplast acquisition without the gene transfer in kleptoplastic sea slugs, Plakobranchus ocellatus.</title>
        <authorList>
            <person name="Maeda T."/>
            <person name="Takahashi S."/>
            <person name="Yoshida T."/>
            <person name="Shimamura S."/>
            <person name="Takaki Y."/>
            <person name="Nagai Y."/>
            <person name="Toyoda A."/>
            <person name="Suzuki Y."/>
            <person name="Arimoto A."/>
            <person name="Ishii H."/>
            <person name="Satoh N."/>
            <person name="Nishiyama T."/>
            <person name="Hasebe M."/>
            <person name="Maruyama T."/>
            <person name="Minagawa J."/>
            <person name="Obokata J."/>
            <person name="Shigenobu S."/>
        </authorList>
    </citation>
    <scope>NUCLEOTIDE SEQUENCE [LARGE SCALE GENOMIC DNA]</scope>
</reference>
<dbReference type="Proteomes" id="UP000762676">
    <property type="component" value="Unassembled WGS sequence"/>
</dbReference>
<comment type="caution">
    <text evidence="1">The sequence shown here is derived from an EMBL/GenBank/DDBJ whole genome shotgun (WGS) entry which is preliminary data.</text>
</comment>
<evidence type="ECO:0000313" key="2">
    <source>
        <dbReference type="Proteomes" id="UP000762676"/>
    </source>
</evidence>